<dbReference type="InterPro" id="IPR050300">
    <property type="entry name" value="GDXG_lipolytic_enzyme"/>
</dbReference>
<dbReference type="GO" id="GO:0004806">
    <property type="term" value="F:triacylglycerol lipase activity"/>
    <property type="evidence" value="ECO:0007669"/>
    <property type="project" value="TreeGrafter"/>
</dbReference>
<keyword evidence="2 6" id="KW-0378">Hydrolase</keyword>
<feature type="region of interest" description="Disordered" evidence="3">
    <location>
        <begin position="184"/>
        <end position="203"/>
    </location>
</feature>
<keyword evidence="7" id="KW-1185">Reference proteome</keyword>
<evidence type="ECO:0000256" key="1">
    <source>
        <dbReference type="ARBA" id="ARBA00010515"/>
    </source>
</evidence>
<evidence type="ECO:0000259" key="5">
    <source>
        <dbReference type="Pfam" id="PF20434"/>
    </source>
</evidence>
<accession>A0A517Z4E4</accession>
<dbReference type="RefSeq" id="WP_145368129.1">
    <property type="nucleotide sequence ID" value="NZ_CP036275.1"/>
</dbReference>
<dbReference type="OrthoDB" id="9815425at2"/>
<evidence type="ECO:0000256" key="4">
    <source>
        <dbReference type="SAM" id="SignalP"/>
    </source>
</evidence>
<dbReference type="GO" id="GO:0106435">
    <property type="term" value="F:carboxylesterase activity"/>
    <property type="evidence" value="ECO:0007669"/>
    <property type="project" value="UniProtKB-EC"/>
</dbReference>
<gene>
    <name evidence="6" type="primary">nlhH_2</name>
    <name evidence="6" type="ORF">Mal4_16640</name>
</gene>
<dbReference type="InterPro" id="IPR029058">
    <property type="entry name" value="AB_hydrolase_fold"/>
</dbReference>
<sequence length="310" mass="33826" precursor="true">MRPLPLLCCLIAIIVQPSLCAAQDLPDSFDGARTVVYKTVGDVELKMHIFSPEQKADMPRPAIVFFFGGGWRAGTPEQFEQHCRYLASRGMVAATAEYRVSSRHKTQAKHCVQDGKSAVRWLRTHADELGIDPQRIAAGGGSAGGHVAACTGTLEEFDEPGESTDVSARPDALVLYNPAAALAPFDGQEPLPEYDPQSMRKRVGTDPVDLSPAHHVGPDVPPTIMFFGTADRLLAGARYFREQMLEAGNRCELKLTDGAGHGFFNYGRGGNEAFRTTLEQTDRFLASLGYLKGEPQVDEFLASQKQKDQT</sequence>
<dbReference type="SUPFAM" id="SSF53474">
    <property type="entry name" value="alpha/beta-Hydrolases"/>
    <property type="match status" value="1"/>
</dbReference>
<dbReference type="Pfam" id="PF20434">
    <property type="entry name" value="BD-FAE"/>
    <property type="match status" value="1"/>
</dbReference>
<protein>
    <submittedName>
        <fullName evidence="6">Carboxylesterase NlhH</fullName>
        <ecNumber evidence="6">3.1.1.1</ecNumber>
    </submittedName>
</protein>
<dbReference type="Proteomes" id="UP000320496">
    <property type="component" value="Chromosome"/>
</dbReference>
<dbReference type="PANTHER" id="PTHR48081">
    <property type="entry name" value="AB HYDROLASE SUPERFAMILY PROTEIN C4A8.06C"/>
    <property type="match status" value="1"/>
</dbReference>
<feature type="signal peptide" evidence="4">
    <location>
        <begin position="1"/>
        <end position="21"/>
    </location>
</feature>
<feature type="chain" id="PRO_5021715598" evidence="4">
    <location>
        <begin position="22"/>
        <end position="310"/>
    </location>
</feature>
<comment type="similarity">
    <text evidence="1">Belongs to the 'GDXG' lipolytic enzyme family.</text>
</comment>
<reference evidence="6 7" key="1">
    <citation type="submission" date="2019-02" db="EMBL/GenBank/DDBJ databases">
        <title>Deep-cultivation of Planctomycetes and their phenomic and genomic characterization uncovers novel biology.</title>
        <authorList>
            <person name="Wiegand S."/>
            <person name="Jogler M."/>
            <person name="Boedeker C."/>
            <person name="Pinto D."/>
            <person name="Vollmers J."/>
            <person name="Rivas-Marin E."/>
            <person name="Kohn T."/>
            <person name="Peeters S.H."/>
            <person name="Heuer A."/>
            <person name="Rast P."/>
            <person name="Oberbeckmann S."/>
            <person name="Bunk B."/>
            <person name="Jeske O."/>
            <person name="Meyerdierks A."/>
            <person name="Storesund J.E."/>
            <person name="Kallscheuer N."/>
            <person name="Luecker S."/>
            <person name="Lage O.M."/>
            <person name="Pohl T."/>
            <person name="Merkel B.J."/>
            <person name="Hornburger P."/>
            <person name="Mueller R.-W."/>
            <person name="Bruemmer F."/>
            <person name="Labrenz M."/>
            <person name="Spormann A.M."/>
            <person name="Op den Camp H."/>
            <person name="Overmann J."/>
            <person name="Amann R."/>
            <person name="Jetten M.S.M."/>
            <person name="Mascher T."/>
            <person name="Medema M.H."/>
            <person name="Devos D.P."/>
            <person name="Kaster A.-K."/>
            <person name="Ovreas L."/>
            <person name="Rohde M."/>
            <person name="Galperin M.Y."/>
            <person name="Jogler C."/>
        </authorList>
    </citation>
    <scope>NUCLEOTIDE SEQUENCE [LARGE SCALE GENOMIC DNA]</scope>
    <source>
        <strain evidence="6 7">Mal4</strain>
    </source>
</reference>
<dbReference type="PANTHER" id="PTHR48081:SF30">
    <property type="entry name" value="ACETYL-HYDROLASE LIPR-RELATED"/>
    <property type="match status" value="1"/>
</dbReference>
<evidence type="ECO:0000256" key="2">
    <source>
        <dbReference type="ARBA" id="ARBA00022801"/>
    </source>
</evidence>
<dbReference type="Gene3D" id="3.40.50.1820">
    <property type="entry name" value="alpha/beta hydrolase"/>
    <property type="match status" value="1"/>
</dbReference>
<evidence type="ECO:0000256" key="3">
    <source>
        <dbReference type="SAM" id="MobiDB-lite"/>
    </source>
</evidence>
<dbReference type="EMBL" id="CP036275">
    <property type="protein sequence ID" value="QDU37353.1"/>
    <property type="molecule type" value="Genomic_DNA"/>
</dbReference>
<keyword evidence="4" id="KW-0732">Signal</keyword>
<evidence type="ECO:0000313" key="7">
    <source>
        <dbReference type="Proteomes" id="UP000320496"/>
    </source>
</evidence>
<dbReference type="AlphaFoldDB" id="A0A517Z4E4"/>
<dbReference type="EC" id="3.1.1.1" evidence="6"/>
<proteinExistence type="inferred from homology"/>
<dbReference type="KEGG" id="mri:Mal4_16640"/>
<name>A0A517Z4E4_9PLAN</name>
<dbReference type="InterPro" id="IPR049492">
    <property type="entry name" value="BD-FAE-like_dom"/>
</dbReference>
<feature type="domain" description="BD-FAE-like" evidence="5">
    <location>
        <begin position="47"/>
        <end position="234"/>
    </location>
</feature>
<evidence type="ECO:0000313" key="6">
    <source>
        <dbReference type="EMBL" id="QDU37353.1"/>
    </source>
</evidence>
<organism evidence="6 7">
    <name type="scientific">Maioricimonas rarisocia</name>
    <dbReference type="NCBI Taxonomy" id="2528026"/>
    <lineage>
        <taxon>Bacteria</taxon>
        <taxon>Pseudomonadati</taxon>
        <taxon>Planctomycetota</taxon>
        <taxon>Planctomycetia</taxon>
        <taxon>Planctomycetales</taxon>
        <taxon>Planctomycetaceae</taxon>
        <taxon>Maioricimonas</taxon>
    </lineage>
</organism>